<comment type="caution">
    <text evidence="9">The sequence shown here is derived from an EMBL/GenBank/DDBJ whole genome shotgun (WGS) entry which is preliminary data.</text>
</comment>
<sequence length="235" mass="24326">MTTTNSATAPAVVSGTTDLPKSSSSNSLSSNTGATLAGNFQTFLTLLTTQLQNQNPLDPLDTNQFTQQLVQFAGVEQQLKTNDSLSQLVSLQQTTQATQALGFVGKTAVVDGSTATMKDSSATWHLNVPSSSTVDISVTNSTGQTVFTGKYTAAAGSDIPFTWNGQGNDGTQWPDGKYTISATGKDLSGNTVGIAAQVQGTVSSVDLTQSPPLLTIDGQTYTVSQVKSIVSTSSN</sequence>
<keyword evidence="3 5" id="KW-1005">Bacterial flagellum biogenesis</keyword>
<dbReference type="Pfam" id="PF13860">
    <property type="entry name" value="FlgD_ig"/>
    <property type="match status" value="1"/>
</dbReference>
<keyword evidence="9" id="KW-0966">Cell projection</keyword>
<feature type="compositionally biased region" description="Low complexity" evidence="6">
    <location>
        <begin position="22"/>
        <end position="31"/>
    </location>
</feature>
<dbReference type="Pfam" id="PF03963">
    <property type="entry name" value="FlgD"/>
    <property type="match status" value="1"/>
</dbReference>
<dbReference type="InterPro" id="IPR005648">
    <property type="entry name" value="FlgD"/>
</dbReference>
<evidence type="ECO:0000256" key="3">
    <source>
        <dbReference type="ARBA" id="ARBA00022795"/>
    </source>
</evidence>
<proteinExistence type="inferred from homology"/>
<dbReference type="InterPro" id="IPR025965">
    <property type="entry name" value="FlgD/Vpr_Ig-like"/>
</dbReference>
<reference evidence="9 10" key="1">
    <citation type="submission" date="2019-08" db="EMBL/GenBank/DDBJ databases">
        <title>Bradyrhizobium hipponensis sp. nov., a rhizobium isolated from a Lupinus angustifolius root nodule in Tunisia.</title>
        <authorList>
            <person name="Off K."/>
            <person name="Rejili M."/>
            <person name="Mars M."/>
            <person name="Brachmann A."/>
            <person name="Marin M."/>
        </authorList>
    </citation>
    <scope>NUCLEOTIDE SEQUENCE [LARGE SCALE GENOMIC DNA]</scope>
    <source>
        <strain evidence="10">aSej3</strain>
    </source>
</reference>
<evidence type="ECO:0000256" key="1">
    <source>
        <dbReference type="ARBA" id="ARBA00010577"/>
    </source>
</evidence>
<keyword evidence="9" id="KW-0969">Cilium</keyword>
<feature type="compositionally biased region" description="Polar residues" evidence="6">
    <location>
        <begin position="1"/>
        <end position="21"/>
    </location>
</feature>
<name>A0A5S4YJ35_9BRAD</name>
<gene>
    <name evidence="9" type="ORF">FXV83_26340</name>
</gene>
<feature type="domain" description="FlgD Tudor-like" evidence="8">
    <location>
        <begin position="96"/>
        <end position="227"/>
    </location>
</feature>
<comment type="similarity">
    <text evidence="1 5">Belongs to the FlgD family.</text>
</comment>
<dbReference type="Gene3D" id="2.30.30.910">
    <property type="match status" value="1"/>
</dbReference>
<accession>A0A5S4YJ35</accession>
<dbReference type="RefSeq" id="WP_148742504.1">
    <property type="nucleotide sequence ID" value="NZ_VSTH01000095.1"/>
</dbReference>
<comment type="function">
    <text evidence="4 5">Required for flagellar hook formation. May act as a scaffolding protein.</text>
</comment>
<feature type="domain" description="FlgD/Vpr Ig-like" evidence="7">
    <location>
        <begin position="117"/>
        <end position="185"/>
    </location>
</feature>
<keyword evidence="10" id="KW-1185">Reference proteome</keyword>
<dbReference type="Gene3D" id="2.60.40.4070">
    <property type="match status" value="1"/>
</dbReference>
<evidence type="ECO:0000259" key="8">
    <source>
        <dbReference type="Pfam" id="PF13861"/>
    </source>
</evidence>
<evidence type="ECO:0000256" key="4">
    <source>
        <dbReference type="ARBA" id="ARBA00024746"/>
    </source>
</evidence>
<evidence type="ECO:0000256" key="6">
    <source>
        <dbReference type="SAM" id="MobiDB-lite"/>
    </source>
</evidence>
<organism evidence="9 10">
    <name type="scientific">Bradyrhizobium hipponense</name>
    <dbReference type="NCBI Taxonomy" id="2605638"/>
    <lineage>
        <taxon>Bacteria</taxon>
        <taxon>Pseudomonadati</taxon>
        <taxon>Pseudomonadota</taxon>
        <taxon>Alphaproteobacteria</taxon>
        <taxon>Hyphomicrobiales</taxon>
        <taxon>Nitrobacteraceae</taxon>
        <taxon>Bradyrhizobium</taxon>
    </lineage>
</organism>
<dbReference type="Proteomes" id="UP000324797">
    <property type="component" value="Unassembled WGS sequence"/>
</dbReference>
<evidence type="ECO:0000259" key="7">
    <source>
        <dbReference type="Pfam" id="PF13860"/>
    </source>
</evidence>
<dbReference type="GO" id="GO:0044781">
    <property type="term" value="P:bacterial-type flagellum organization"/>
    <property type="evidence" value="ECO:0007669"/>
    <property type="project" value="UniProtKB-UniRule"/>
</dbReference>
<dbReference type="InterPro" id="IPR025963">
    <property type="entry name" value="FLgD_Tudor"/>
</dbReference>
<dbReference type="EMBL" id="VSTH01000095">
    <property type="protein sequence ID" value="TYO63624.1"/>
    <property type="molecule type" value="Genomic_DNA"/>
</dbReference>
<dbReference type="Pfam" id="PF13861">
    <property type="entry name" value="FLgD_tudor"/>
    <property type="match status" value="1"/>
</dbReference>
<evidence type="ECO:0000313" key="10">
    <source>
        <dbReference type="Proteomes" id="UP000324797"/>
    </source>
</evidence>
<feature type="region of interest" description="Disordered" evidence="6">
    <location>
        <begin position="1"/>
        <end position="31"/>
    </location>
</feature>
<evidence type="ECO:0000256" key="5">
    <source>
        <dbReference type="RuleBase" id="RU362076"/>
    </source>
</evidence>
<keyword evidence="9" id="KW-0282">Flagellum</keyword>
<dbReference type="AlphaFoldDB" id="A0A5S4YJ35"/>
<evidence type="ECO:0000313" key="9">
    <source>
        <dbReference type="EMBL" id="TYO63624.1"/>
    </source>
</evidence>
<protein>
    <recommendedName>
        <fullName evidence="2 5">Basal-body rod modification protein FlgD</fullName>
    </recommendedName>
</protein>
<evidence type="ECO:0000256" key="2">
    <source>
        <dbReference type="ARBA" id="ARBA00016013"/>
    </source>
</evidence>